<evidence type="ECO:0000256" key="1">
    <source>
        <dbReference type="ARBA" id="ARBA00004651"/>
    </source>
</evidence>
<dbReference type="InterPro" id="IPR052536">
    <property type="entry name" value="ABC-4_Integral_Memb_Prot"/>
</dbReference>
<comment type="similarity">
    <text evidence="6">Belongs to the ABC-4 integral membrane protein family.</text>
</comment>
<dbReference type="Proteomes" id="UP000000814">
    <property type="component" value="Chromosome"/>
</dbReference>
<dbReference type="PANTHER" id="PTHR46795">
    <property type="entry name" value="ABC TRANSPORTER PERMEASE-RELATED-RELATED"/>
    <property type="match status" value="1"/>
</dbReference>
<proteinExistence type="inferred from homology"/>
<dbReference type="AlphaFoldDB" id="Q97MH1"/>
<dbReference type="Pfam" id="PF02687">
    <property type="entry name" value="FtsX"/>
    <property type="match status" value="1"/>
</dbReference>
<protein>
    <submittedName>
        <fullName evidence="8">Predicted permease</fullName>
    </submittedName>
</protein>
<feature type="transmembrane region" description="Helical" evidence="6">
    <location>
        <begin position="197"/>
        <end position="218"/>
    </location>
</feature>
<keyword evidence="5 6" id="KW-0472">Membrane</keyword>
<dbReference type="GO" id="GO:0055085">
    <property type="term" value="P:transmembrane transport"/>
    <property type="evidence" value="ECO:0007669"/>
    <property type="project" value="UniProtKB-UniRule"/>
</dbReference>
<dbReference type="KEGG" id="cac:CA_C0227"/>
<keyword evidence="2 6" id="KW-1003">Cell membrane</keyword>
<dbReference type="PATRIC" id="fig|272562.8.peg.412"/>
<organism evidence="8 9">
    <name type="scientific">Clostridium acetobutylicum (strain ATCC 824 / DSM 792 / JCM 1419 / IAM 19013 / LMG 5710 / NBRC 13948 / NRRL B-527 / VKM B-1787 / 2291 / W)</name>
    <dbReference type="NCBI Taxonomy" id="272562"/>
    <lineage>
        <taxon>Bacteria</taxon>
        <taxon>Bacillati</taxon>
        <taxon>Bacillota</taxon>
        <taxon>Clostridia</taxon>
        <taxon>Eubacteriales</taxon>
        <taxon>Clostridiaceae</taxon>
        <taxon>Clostridium</taxon>
    </lineage>
</organism>
<evidence type="ECO:0000256" key="5">
    <source>
        <dbReference type="ARBA" id="ARBA00023136"/>
    </source>
</evidence>
<name>Q97MH1_CLOAB</name>
<feature type="transmembrane region" description="Helical" evidence="6">
    <location>
        <begin position="603"/>
        <end position="623"/>
    </location>
</feature>
<dbReference type="InterPro" id="IPR027022">
    <property type="entry name" value="ABC_permease_BceB-typ"/>
</dbReference>
<evidence type="ECO:0000313" key="9">
    <source>
        <dbReference type="Proteomes" id="UP000000814"/>
    </source>
</evidence>
<evidence type="ECO:0000256" key="2">
    <source>
        <dbReference type="ARBA" id="ARBA00022475"/>
    </source>
</evidence>
<dbReference type="GO" id="GO:0005886">
    <property type="term" value="C:plasma membrane"/>
    <property type="evidence" value="ECO:0007669"/>
    <property type="project" value="UniProtKB-SubCell"/>
</dbReference>
<dbReference type="RefSeq" id="WP_010963550.1">
    <property type="nucleotide sequence ID" value="NC_003030.1"/>
</dbReference>
<gene>
    <name evidence="8" type="ordered locus">CA_C0227</name>
</gene>
<keyword evidence="3 6" id="KW-0812">Transmembrane</keyword>
<evidence type="ECO:0000313" key="8">
    <source>
        <dbReference type="EMBL" id="AAK78208.1"/>
    </source>
</evidence>
<feature type="transmembrane region" description="Helical" evidence="6">
    <location>
        <begin position="513"/>
        <end position="538"/>
    </location>
</feature>
<feature type="transmembrane region" description="Helical" evidence="6">
    <location>
        <begin position="20"/>
        <end position="40"/>
    </location>
</feature>
<feature type="transmembrane region" description="Helical" evidence="6">
    <location>
        <begin position="56"/>
        <end position="76"/>
    </location>
</feature>
<dbReference type="OrthoDB" id="9781780at2"/>
<dbReference type="PANTHER" id="PTHR46795:SF3">
    <property type="entry name" value="ABC TRANSPORTER PERMEASE"/>
    <property type="match status" value="1"/>
</dbReference>
<evidence type="ECO:0000256" key="6">
    <source>
        <dbReference type="PIRNR" id="PIRNR018968"/>
    </source>
</evidence>
<dbReference type="HOGENOM" id="CLU_022800_2_1_9"/>
<evidence type="ECO:0000256" key="3">
    <source>
        <dbReference type="ARBA" id="ARBA00022692"/>
    </source>
</evidence>
<dbReference type="PIRSF" id="PIRSF018968">
    <property type="entry name" value="ABC_permease_BceB"/>
    <property type="match status" value="1"/>
</dbReference>
<dbReference type="eggNOG" id="COG0577">
    <property type="taxonomic scope" value="Bacteria"/>
</dbReference>
<keyword evidence="9" id="KW-1185">Reference proteome</keyword>
<reference evidence="8 9" key="1">
    <citation type="journal article" date="2001" name="J. Bacteriol.">
        <title>Genome sequence and comparative analysis of the solvent-producing bacterium Clostridium acetobutylicum.</title>
        <authorList>
            <person name="Nolling J."/>
            <person name="Breton G."/>
            <person name="Omelchenko M.V."/>
            <person name="Makarova K.S."/>
            <person name="Zeng Q."/>
            <person name="Gibson R."/>
            <person name="Lee H.M."/>
            <person name="Dubois J."/>
            <person name="Qiu D."/>
            <person name="Hitti J."/>
            <person name="Wolf Y.I."/>
            <person name="Tatusov R.L."/>
            <person name="Sabathe F."/>
            <person name="Doucette-Stamm L."/>
            <person name="Soucaille P."/>
            <person name="Daly M.J."/>
            <person name="Bennett G.N."/>
            <person name="Koonin E.V."/>
            <person name="Smith D.R."/>
        </authorList>
    </citation>
    <scope>NUCLEOTIDE SEQUENCE [LARGE SCALE GENOMIC DNA]</scope>
    <source>
        <strain evidence="9">ATCC 824 / DSM 792 / JCM 1419 / LMG 5710 / VKM B-1787</strain>
    </source>
</reference>
<evidence type="ECO:0000259" key="7">
    <source>
        <dbReference type="Pfam" id="PF02687"/>
    </source>
</evidence>
<accession>Q97MH1</accession>
<feature type="transmembrane region" description="Helical" evidence="6">
    <location>
        <begin position="572"/>
        <end position="591"/>
    </location>
</feature>
<comment type="subcellular location">
    <subcellularLocation>
        <location evidence="1 6">Cell membrane</location>
        <topology evidence="1 6">Multi-pass membrane protein</topology>
    </subcellularLocation>
</comment>
<dbReference type="PIR" id="E96927">
    <property type="entry name" value="E96927"/>
</dbReference>
<sequence length="634" mass="72701">MTLCKMALRNVKSNFRNFWAYFLSTSFSVFVIYIFIAIAYNKNVQDSLGTMKSVKIIFNMGTVLIIIFSTFFIWYSNSFLTKARKKEFATYMLLGMSKEQVAWLNFIENFIIMIVAFLTGIIFGVVFNKVFVMLLFALMRTAGRAVFQFSFKAFEISSIVFLVIFLIISLQSYLIICKSKLIDMFNAAKKIEKGLKISFITLVMSIIAVICIGYGYYIAIKKLGYKISLAPEAVLLISVGTILFFSAIIAVAIDLMKKNHRYIFKGPRLITVSQIHQRYRGNVGSLSVITITTTIALCALLFCFGGFSKAIENARNLSPLSVEYINGNSNVDNAFNNIVEKHKEVNIDHKVNMKFIVVSARLPFYNQDSNTFVINQSEFNKIRSYENFDGKVNLKDNECFYYQIQVFNGNPKDVIDKKAKFKFGSMDYSLRVKDTDDKCFISLDHSKNTIVVSDKVYNRMKKEGNNESFFNITGYKLKNDFKADKFVDELQEKMPKENSLTTFYEHYTSGMKLMGIMGFIGLFIGILFIMATGSIIYFKMYMESREDRKNFITLRKVGVSNNEITKSIAKELLVLFGAPFALATLNCYAASFSISKILDLKIIKTYIVIELAYLLIYSIYYFLTLKTYIRNIKE</sequence>
<dbReference type="STRING" id="272562.CA_C0227"/>
<dbReference type="GeneID" id="44996719"/>
<keyword evidence="6" id="KW-0813">Transport</keyword>
<dbReference type="EMBL" id="AE001437">
    <property type="protein sequence ID" value="AAK78208.1"/>
    <property type="molecule type" value="Genomic_DNA"/>
</dbReference>
<feature type="transmembrane region" description="Helical" evidence="6">
    <location>
        <begin position="233"/>
        <end position="255"/>
    </location>
</feature>
<feature type="transmembrane region" description="Helical" evidence="6">
    <location>
        <begin position="110"/>
        <end position="136"/>
    </location>
</feature>
<evidence type="ECO:0000256" key="4">
    <source>
        <dbReference type="ARBA" id="ARBA00022989"/>
    </source>
</evidence>
<feature type="transmembrane region" description="Helical" evidence="6">
    <location>
        <begin position="283"/>
        <end position="307"/>
    </location>
</feature>
<dbReference type="InterPro" id="IPR003838">
    <property type="entry name" value="ABC3_permease_C"/>
</dbReference>
<feature type="transmembrane region" description="Helical" evidence="6">
    <location>
        <begin position="156"/>
        <end position="176"/>
    </location>
</feature>
<feature type="domain" description="ABC3 transporter permease C-terminal" evidence="7">
    <location>
        <begin position="62"/>
        <end position="179"/>
    </location>
</feature>
<keyword evidence="4 6" id="KW-1133">Transmembrane helix</keyword>